<protein>
    <recommendedName>
        <fullName evidence="2">DUF7882 domain-containing protein</fullName>
    </recommendedName>
</protein>
<organism evidence="3 4">
    <name type="scientific">Leifsonia virtsii</name>
    <dbReference type="NCBI Taxonomy" id="3035915"/>
    <lineage>
        <taxon>Bacteria</taxon>
        <taxon>Bacillati</taxon>
        <taxon>Actinomycetota</taxon>
        <taxon>Actinomycetes</taxon>
        <taxon>Micrococcales</taxon>
        <taxon>Microbacteriaceae</taxon>
        <taxon>Leifsonia</taxon>
    </lineage>
</organism>
<name>A0ABT8J1Y4_9MICO</name>
<feature type="domain" description="DUF7882" evidence="2">
    <location>
        <begin position="2"/>
        <end position="48"/>
    </location>
</feature>
<feature type="region of interest" description="Disordered" evidence="1">
    <location>
        <begin position="55"/>
        <end position="77"/>
    </location>
</feature>
<dbReference type="Proteomes" id="UP001174210">
    <property type="component" value="Unassembled WGS sequence"/>
</dbReference>
<comment type="caution">
    <text evidence="3">The sequence shown here is derived from an EMBL/GenBank/DDBJ whole genome shotgun (WGS) entry which is preliminary data.</text>
</comment>
<sequence>MRSAIWIDPSIPLYFKFDGSRVPDIDREWLARLSASADSSLGLIVTDEEGGPVGALPDLAAAGGPGKARATRAPREH</sequence>
<gene>
    <name evidence="3" type="ORF">P5G59_15820</name>
</gene>
<keyword evidence="4" id="KW-1185">Reference proteome</keyword>
<dbReference type="EMBL" id="JAROCB010000004">
    <property type="protein sequence ID" value="MDN4598621.1"/>
    <property type="molecule type" value="Genomic_DNA"/>
</dbReference>
<evidence type="ECO:0000313" key="4">
    <source>
        <dbReference type="Proteomes" id="UP001174210"/>
    </source>
</evidence>
<accession>A0ABT8J1Y4</accession>
<dbReference type="InterPro" id="IPR057204">
    <property type="entry name" value="DUF7882"/>
</dbReference>
<reference evidence="3" key="1">
    <citation type="submission" date="2023-03" db="EMBL/GenBank/DDBJ databases">
        <title>MT1 and MT2 Draft Genomes of Novel Species.</title>
        <authorList>
            <person name="Venkateswaran K."/>
        </authorList>
    </citation>
    <scope>NUCLEOTIDE SEQUENCE</scope>
    <source>
        <strain evidence="3">F6_8S_P_1A</strain>
    </source>
</reference>
<evidence type="ECO:0000259" key="2">
    <source>
        <dbReference type="Pfam" id="PF25355"/>
    </source>
</evidence>
<evidence type="ECO:0000313" key="3">
    <source>
        <dbReference type="EMBL" id="MDN4598621.1"/>
    </source>
</evidence>
<proteinExistence type="predicted"/>
<dbReference type="Pfam" id="PF25355">
    <property type="entry name" value="DUF7882"/>
    <property type="match status" value="1"/>
</dbReference>
<evidence type="ECO:0000256" key="1">
    <source>
        <dbReference type="SAM" id="MobiDB-lite"/>
    </source>
</evidence>
<dbReference type="RefSeq" id="WP_301219959.1">
    <property type="nucleotide sequence ID" value="NZ_JAROCB010000004.1"/>
</dbReference>